<evidence type="ECO:0000313" key="5">
    <source>
        <dbReference type="Proteomes" id="UP000677265"/>
    </source>
</evidence>
<feature type="compositionally biased region" description="Basic residues" evidence="1">
    <location>
        <begin position="98"/>
        <end position="107"/>
    </location>
</feature>
<dbReference type="NCBIfam" id="NF041554">
    <property type="entry name" value="SA1362_fam"/>
    <property type="match status" value="1"/>
</dbReference>
<keyword evidence="2" id="KW-0472">Membrane</keyword>
<dbReference type="InterPro" id="IPR048110">
    <property type="entry name" value="SA1362/YqhP-like"/>
</dbReference>
<gene>
    <name evidence="4" type="ORF">KHB02_014090</name>
    <name evidence="3" type="ORF">KHB02_26935</name>
</gene>
<feature type="transmembrane region" description="Helical" evidence="2">
    <location>
        <begin position="31"/>
        <end position="50"/>
    </location>
</feature>
<evidence type="ECO:0000256" key="1">
    <source>
        <dbReference type="SAM" id="MobiDB-lite"/>
    </source>
</evidence>
<keyword evidence="2" id="KW-1133">Transmembrane helix</keyword>
<evidence type="ECO:0000313" key="4">
    <source>
        <dbReference type="EMBL" id="MCH6266657.1"/>
    </source>
</evidence>
<name>A0A942T4K8_9BACI</name>
<protein>
    <recommendedName>
        <fullName evidence="6">YqhP</fullName>
    </recommendedName>
</protein>
<reference evidence="3" key="1">
    <citation type="submission" date="2021-05" db="EMBL/GenBank/DDBJ databases">
        <title>Novel Bacillus species.</title>
        <authorList>
            <person name="Liu G."/>
        </authorList>
    </citation>
    <scope>NUCLEOTIDE SEQUENCE</scope>
    <source>
        <strain evidence="3 5">FJAT-50051</strain>
    </source>
</reference>
<comment type="caution">
    <text evidence="3">The sequence shown here is derived from an EMBL/GenBank/DDBJ whole genome shotgun (WGS) entry which is preliminary data.</text>
</comment>
<keyword evidence="5" id="KW-1185">Reference proteome</keyword>
<dbReference type="EMBL" id="JAGYPE010000005">
    <property type="protein sequence ID" value="MBS4185021.1"/>
    <property type="molecule type" value="Genomic_DNA"/>
</dbReference>
<feature type="region of interest" description="Disordered" evidence="1">
    <location>
        <begin position="98"/>
        <end position="126"/>
    </location>
</feature>
<dbReference type="AlphaFoldDB" id="A0A942T4K8"/>
<dbReference type="EMBL" id="JAGYPE020000023">
    <property type="protein sequence ID" value="MCH6266657.1"/>
    <property type="molecule type" value="Genomic_DNA"/>
</dbReference>
<feature type="transmembrane region" description="Helical" evidence="2">
    <location>
        <begin position="7"/>
        <end position="25"/>
    </location>
</feature>
<evidence type="ECO:0008006" key="6">
    <source>
        <dbReference type="Google" id="ProtNLM"/>
    </source>
</evidence>
<dbReference type="Proteomes" id="UP000677265">
    <property type="component" value="Unassembled WGS sequence"/>
</dbReference>
<organism evidence="3">
    <name type="scientific">Neobacillus citreus</name>
    <dbReference type="NCBI Taxonomy" id="2833578"/>
    <lineage>
        <taxon>Bacteria</taxon>
        <taxon>Bacillati</taxon>
        <taxon>Bacillota</taxon>
        <taxon>Bacilli</taxon>
        <taxon>Bacillales</taxon>
        <taxon>Bacillaceae</taxon>
        <taxon>Neobacillus</taxon>
    </lineage>
</organism>
<evidence type="ECO:0000313" key="3">
    <source>
        <dbReference type="EMBL" id="MBS4185021.1"/>
    </source>
</evidence>
<proteinExistence type="predicted"/>
<evidence type="ECO:0000256" key="2">
    <source>
        <dbReference type="SAM" id="Phobius"/>
    </source>
</evidence>
<keyword evidence="2" id="KW-0812">Transmembrane</keyword>
<feature type="compositionally biased region" description="Basic residues" evidence="1">
    <location>
        <begin position="117"/>
        <end position="126"/>
    </location>
</feature>
<sequence>MKNRTSAYIVGVLIILALLGLYGSFTADPAAFLQKIAVFVLIGLVIYFVVRKFSNSSPQKKEQRAFLKAARRSKKRLQHRSGETNVKGSTLGTLTTLKKGKAKKKSPAHLTVIDGKKGKKKNRASF</sequence>
<accession>A0A942T4K8</accession>